<reference evidence="1" key="1">
    <citation type="journal article" date="2021" name="Proc. Natl. Acad. Sci. U.S.A.">
        <title>A Catalog of Tens of Thousands of Viruses from Human Metagenomes Reveals Hidden Associations with Chronic Diseases.</title>
        <authorList>
            <person name="Tisza M.J."/>
            <person name="Buck C.B."/>
        </authorList>
    </citation>
    <scope>NUCLEOTIDE SEQUENCE</scope>
    <source>
        <strain evidence="1">CtJfU3</strain>
    </source>
</reference>
<organism evidence="1">
    <name type="scientific">Myoviridae sp. ctJfU3</name>
    <dbReference type="NCBI Taxonomy" id="2826638"/>
    <lineage>
        <taxon>Viruses</taxon>
        <taxon>Duplodnaviria</taxon>
        <taxon>Heunggongvirae</taxon>
        <taxon>Uroviricota</taxon>
        <taxon>Caudoviricetes</taxon>
    </lineage>
</organism>
<dbReference type="InterPro" id="IPR006448">
    <property type="entry name" value="Phage_term_ssu_P27"/>
</dbReference>
<evidence type="ECO:0000313" key="1">
    <source>
        <dbReference type="EMBL" id="DAD83841.1"/>
    </source>
</evidence>
<dbReference type="Pfam" id="PF05119">
    <property type="entry name" value="Terminase_4"/>
    <property type="match status" value="1"/>
</dbReference>
<sequence length="129" mass="14819">MPENTTTTQEKTKKRTNYLTEARIKKEKEKLSEMFAGIEDEDRRTLVNAVIDEAAFLKVALLQAKTELKKEGLTTETKNASQKFIKAHPSTAIYEKYARQYTQIINQLIEYLPPKEKKKVSKLAALRDG</sequence>
<protein>
    <submittedName>
        <fullName evidence="1">Uncharacterized protein</fullName>
    </submittedName>
</protein>
<proteinExistence type="predicted"/>
<dbReference type="EMBL" id="BK014944">
    <property type="protein sequence ID" value="DAD83841.1"/>
    <property type="molecule type" value="Genomic_DNA"/>
</dbReference>
<name>A0A8S5MNF5_9CAUD</name>
<accession>A0A8S5MNF5</accession>